<name>A0A0M5KY64_9SPHN</name>
<evidence type="ECO:0000313" key="1">
    <source>
        <dbReference type="EMBL" id="ALE15837.1"/>
    </source>
</evidence>
<reference evidence="1 2" key="1">
    <citation type="submission" date="2015-09" db="EMBL/GenBank/DDBJ databases">
        <title>Complete genome sequence of a benzo[a]pyrene-degrading bacterium Altererythrobacter epoxidivorans CGMCC 1.7731T.</title>
        <authorList>
            <person name="Li Z."/>
            <person name="Cheng H."/>
            <person name="Huo Y."/>
            <person name="Xu X."/>
        </authorList>
    </citation>
    <scope>NUCLEOTIDE SEQUENCE [LARGE SCALE GENOMIC DNA]</scope>
    <source>
        <strain evidence="1 2">CGMCC 1.7731</strain>
    </source>
</reference>
<protein>
    <submittedName>
        <fullName evidence="1">Excinuclease ABC subunit C</fullName>
    </submittedName>
</protein>
<dbReference type="EMBL" id="CP012669">
    <property type="protein sequence ID" value="ALE15837.1"/>
    <property type="molecule type" value="Genomic_DNA"/>
</dbReference>
<gene>
    <name evidence="1" type="ORF">AMC99_00527</name>
</gene>
<proteinExistence type="predicted"/>
<dbReference type="Proteomes" id="UP000057938">
    <property type="component" value="Chromosome"/>
</dbReference>
<dbReference type="AlphaFoldDB" id="A0A0M5KY64"/>
<dbReference type="KEGG" id="aep:AMC99_00527"/>
<sequence>MGSACRGARHERQIGGSTRILNHLRFRRIRIFPEKDGHGPTLRNT</sequence>
<keyword evidence="2" id="KW-1185">Reference proteome</keyword>
<accession>A0A0M5KY64</accession>
<organism evidence="1 2">
    <name type="scientific">Altererythrobacter epoxidivorans</name>
    <dbReference type="NCBI Taxonomy" id="361183"/>
    <lineage>
        <taxon>Bacteria</taxon>
        <taxon>Pseudomonadati</taxon>
        <taxon>Pseudomonadota</taxon>
        <taxon>Alphaproteobacteria</taxon>
        <taxon>Sphingomonadales</taxon>
        <taxon>Erythrobacteraceae</taxon>
        <taxon>Altererythrobacter</taxon>
    </lineage>
</organism>
<evidence type="ECO:0000313" key="2">
    <source>
        <dbReference type="Proteomes" id="UP000057938"/>
    </source>
</evidence>